<evidence type="ECO:0000313" key="9">
    <source>
        <dbReference type="EMBL" id="CAD8780102.1"/>
    </source>
</evidence>
<dbReference type="PANTHER" id="PTHR46181">
    <property type="entry name" value="MITOCHONDRIAL GLYCINE TRANSPORTER"/>
    <property type="match status" value="1"/>
</dbReference>
<gene>
    <name evidence="9" type="ORF">PPAR00522_LOCUS14682</name>
</gene>
<evidence type="ECO:0000256" key="1">
    <source>
        <dbReference type="ARBA" id="ARBA00004141"/>
    </source>
</evidence>
<accession>A0A7S0V8U3</accession>
<dbReference type="EMBL" id="HBFM01022576">
    <property type="protein sequence ID" value="CAD8780102.1"/>
    <property type="molecule type" value="Transcribed_RNA"/>
</dbReference>
<dbReference type="PROSITE" id="PS50920">
    <property type="entry name" value="SOLCAR"/>
    <property type="match status" value="3"/>
</dbReference>
<comment type="similarity">
    <text evidence="7">Belongs to the mitochondrial carrier (TC 2.A.29) family.</text>
</comment>
<feature type="compositionally biased region" description="Low complexity" evidence="8">
    <location>
        <begin position="133"/>
        <end position="144"/>
    </location>
</feature>
<feature type="repeat" description="Solcar" evidence="6">
    <location>
        <begin position="313"/>
        <end position="450"/>
    </location>
</feature>
<evidence type="ECO:0000256" key="3">
    <source>
        <dbReference type="ARBA" id="ARBA00022692"/>
    </source>
</evidence>
<keyword evidence="2 7" id="KW-0813">Transport</keyword>
<evidence type="ECO:0000256" key="8">
    <source>
        <dbReference type="SAM" id="MobiDB-lite"/>
    </source>
</evidence>
<feature type="region of interest" description="Disordered" evidence="8">
    <location>
        <begin position="117"/>
        <end position="145"/>
    </location>
</feature>
<dbReference type="GO" id="GO:0005739">
    <property type="term" value="C:mitochondrion"/>
    <property type="evidence" value="ECO:0007669"/>
    <property type="project" value="TreeGrafter"/>
</dbReference>
<feature type="compositionally biased region" description="Polar residues" evidence="8">
    <location>
        <begin position="1"/>
        <end position="18"/>
    </location>
</feature>
<feature type="region of interest" description="Disordered" evidence="8">
    <location>
        <begin position="1"/>
        <end position="21"/>
    </location>
</feature>
<evidence type="ECO:0000256" key="4">
    <source>
        <dbReference type="ARBA" id="ARBA00022737"/>
    </source>
</evidence>
<evidence type="ECO:0000256" key="7">
    <source>
        <dbReference type="RuleBase" id="RU000488"/>
    </source>
</evidence>
<feature type="region of interest" description="Disordered" evidence="8">
    <location>
        <begin position="266"/>
        <end position="307"/>
    </location>
</feature>
<evidence type="ECO:0000256" key="6">
    <source>
        <dbReference type="PROSITE-ProRule" id="PRU00282"/>
    </source>
</evidence>
<comment type="subcellular location">
    <subcellularLocation>
        <location evidence="1">Membrane</location>
        <topology evidence="1">Multi-pass membrane protein</topology>
    </subcellularLocation>
</comment>
<feature type="repeat" description="Solcar" evidence="6">
    <location>
        <begin position="24"/>
        <end position="112"/>
    </location>
</feature>
<name>A0A7S0V8U3_9CHLO</name>
<reference evidence="9" key="1">
    <citation type="submission" date="2021-01" db="EMBL/GenBank/DDBJ databases">
        <authorList>
            <person name="Corre E."/>
            <person name="Pelletier E."/>
            <person name="Niang G."/>
            <person name="Scheremetjew M."/>
            <person name="Finn R."/>
            <person name="Kale V."/>
            <person name="Holt S."/>
            <person name="Cochrane G."/>
            <person name="Meng A."/>
            <person name="Brown T."/>
            <person name="Cohen L."/>
        </authorList>
    </citation>
    <scope>NUCLEOTIDE SEQUENCE</scope>
    <source>
        <strain evidence="9">SAG 63-3</strain>
    </source>
</reference>
<dbReference type="SUPFAM" id="SSF103506">
    <property type="entry name" value="Mitochondrial carrier"/>
    <property type="match status" value="1"/>
</dbReference>
<dbReference type="GO" id="GO:0016020">
    <property type="term" value="C:membrane"/>
    <property type="evidence" value="ECO:0007669"/>
    <property type="project" value="UniProtKB-SubCell"/>
</dbReference>
<keyword evidence="4" id="KW-0677">Repeat</keyword>
<dbReference type="PANTHER" id="PTHR46181:SF3">
    <property type="entry name" value="MITOCHONDRIAL GLYCINE TRANSPORTER"/>
    <property type="match status" value="1"/>
</dbReference>
<dbReference type="InterPro" id="IPR023395">
    <property type="entry name" value="MCP_dom_sf"/>
</dbReference>
<evidence type="ECO:0008006" key="10">
    <source>
        <dbReference type="Google" id="ProtNLM"/>
    </source>
</evidence>
<dbReference type="PRINTS" id="PR00926">
    <property type="entry name" value="MITOCARRIER"/>
</dbReference>
<organism evidence="9">
    <name type="scientific">Polytomella parva</name>
    <dbReference type="NCBI Taxonomy" id="51329"/>
    <lineage>
        <taxon>Eukaryota</taxon>
        <taxon>Viridiplantae</taxon>
        <taxon>Chlorophyta</taxon>
        <taxon>core chlorophytes</taxon>
        <taxon>Chlorophyceae</taxon>
        <taxon>CS clade</taxon>
        <taxon>Chlamydomonadales</taxon>
        <taxon>Chlamydomonadaceae</taxon>
        <taxon>Polytomella</taxon>
    </lineage>
</organism>
<dbReference type="GO" id="GO:0015187">
    <property type="term" value="F:glycine transmembrane transporter activity"/>
    <property type="evidence" value="ECO:0007669"/>
    <property type="project" value="TreeGrafter"/>
</dbReference>
<protein>
    <recommendedName>
        <fullName evidence="10">Mitochondrial carrier protein</fullName>
    </recommendedName>
</protein>
<dbReference type="GO" id="GO:1904983">
    <property type="term" value="P:glycine import into mitochondrion"/>
    <property type="evidence" value="ECO:0007669"/>
    <property type="project" value="TreeGrafter"/>
</dbReference>
<feature type="repeat" description="Solcar" evidence="6">
    <location>
        <begin position="152"/>
        <end position="244"/>
    </location>
</feature>
<dbReference type="InterPro" id="IPR018108">
    <property type="entry name" value="MCP_transmembrane"/>
</dbReference>
<dbReference type="Gene3D" id="1.50.40.10">
    <property type="entry name" value="Mitochondrial carrier domain"/>
    <property type="match status" value="2"/>
</dbReference>
<dbReference type="Pfam" id="PF00153">
    <property type="entry name" value="Mito_carr"/>
    <property type="match status" value="2"/>
</dbReference>
<dbReference type="AlphaFoldDB" id="A0A7S0V8U3"/>
<sequence length="470" mass="49563">MSSSDAKQNSSSPENGQSAEREKPNMFATAFSGAFSAALVGVALQPLDVVKTRMQADASQGITRGFLDTLNVVLKDGGGSMYTLWRGSEAGVIRVALGAGMQFLILEQLKFILTQSPTSSTKKNPANLVDNGSQSSSSSNSTPSLTLKEQRLDNWGAAIAGGVSRAVAATLVCPLTTIKTRMEFVSAPGAVGAPERYASTWQALEKIVRTEGPQALFRGMIPTIISNAPYSGLYYVFYTRLREAAANQIQRMGDEVAAVAVPLKVPNHDTRTSSDNRSSNTFRAANKEGPLLPSLSPSSPSPSSPMPSKFVVPQAVINFSCGLLASIAATIITQPFDVIRTHAQLVTNVGKGLSVGSAGVAGGSSAMAAALAALSQGSKGAIGGGGEAAKLMQTATVLTTMLKLTGIYPIMDLMATRGPRALLSGSVPRLMKRMTQSALVWTMYEELVPRVTALAIASKEDMRRWQRRKD</sequence>
<keyword evidence="3 6" id="KW-0812">Transmembrane</keyword>
<evidence type="ECO:0000256" key="5">
    <source>
        <dbReference type="ARBA" id="ARBA00023136"/>
    </source>
</evidence>
<proteinExistence type="inferred from homology"/>
<dbReference type="InterPro" id="IPR002067">
    <property type="entry name" value="MCP"/>
</dbReference>
<evidence type="ECO:0000256" key="2">
    <source>
        <dbReference type="ARBA" id="ARBA00022448"/>
    </source>
</evidence>
<keyword evidence="5 6" id="KW-0472">Membrane</keyword>